<reference evidence="1" key="1">
    <citation type="submission" date="2007-11" db="EMBL/GenBank/DDBJ databases">
        <authorList>
            <person name="Fulton L."/>
            <person name="Clifton S."/>
            <person name="Fulton B."/>
            <person name="Xu J."/>
            <person name="Minx P."/>
            <person name="Pepin K.H."/>
            <person name="Johnson M."/>
            <person name="Thiruvilangam P."/>
            <person name="Bhonagiri V."/>
            <person name="Nash W.E."/>
            <person name="Mardis E.R."/>
            <person name="Wilson R.K."/>
        </authorList>
    </citation>
    <scope>NUCLEOTIDE SEQUENCE [LARGE SCALE GENOMIC DNA]</scope>
    <source>
        <strain evidence="1">DSM 17241</strain>
    </source>
</reference>
<dbReference type="HOGENOM" id="CLU_3195366_0_0_9"/>
<accession>B0P5R4</accession>
<dbReference type="EMBL" id="ABGD02000003">
    <property type="protein sequence ID" value="EDS13071.1"/>
    <property type="molecule type" value="Genomic_DNA"/>
</dbReference>
<dbReference type="AlphaFoldDB" id="B0P5R4"/>
<name>B0P5R4_9FIRM</name>
<evidence type="ECO:0000313" key="2">
    <source>
        <dbReference type="Proteomes" id="UP000003803"/>
    </source>
</evidence>
<proteinExistence type="predicted"/>
<gene>
    <name evidence="1" type="ORF">ANACOL_00086</name>
</gene>
<comment type="caution">
    <text evidence="1">The sequence shown here is derived from an EMBL/GenBank/DDBJ whole genome shotgun (WGS) entry which is preliminary data.</text>
</comment>
<keyword evidence="2" id="KW-1185">Reference proteome</keyword>
<sequence>MSTIFIIYTAYTNRPVISIHLDVIYETCRFLHLKTKRIIQKLQIL</sequence>
<reference evidence="1" key="2">
    <citation type="submission" date="2013-09" db="EMBL/GenBank/DDBJ databases">
        <title>Draft genome sequence of Anaerotruncus colihominis(DSM 17241).</title>
        <authorList>
            <person name="Sudarsanam P."/>
            <person name="Ley R."/>
            <person name="Guruge J."/>
            <person name="Turnbaugh P.J."/>
            <person name="Mahowald M."/>
            <person name="Liep D."/>
            <person name="Gordon J."/>
        </authorList>
    </citation>
    <scope>NUCLEOTIDE SEQUENCE</scope>
    <source>
        <strain evidence="1">DSM 17241</strain>
    </source>
</reference>
<protein>
    <submittedName>
        <fullName evidence="1">Uncharacterized protein</fullName>
    </submittedName>
</protein>
<dbReference type="Proteomes" id="UP000003803">
    <property type="component" value="Unassembled WGS sequence"/>
</dbReference>
<organism evidence="1 2">
    <name type="scientific">Anaerotruncus colihominis DSM 17241</name>
    <dbReference type="NCBI Taxonomy" id="445972"/>
    <lineage>
        <taxon>Bacteria</taxon>
        <taxon>Bacillati</taxon>
        <taxon>Bacillota</taxon>
        <taxon>Clostridia</taxon>
        <taxon>Eubacteriales</taxon>
        <taxon>Oscillospiraceae</taxon>
        <taxon>Anaerotruncus</taxon>
    </lineage>
</organism>
<evidence type="ECO:0000313" key="1">
    <source>
        <dbReference type="EMBL" id="EDS13071.1"/>
    </source>
</evidence>